<sequence>MARAPREERVENTVSIRSGGARWLHAPSPLLVIVLVLLCLGGLLSLPLTVPIGPSYWDLFIYFDAANRIFDGQMPSVDFFAPVGPLGYWLFAFLIKLWPNAQPLLLVQWSLLLITAPLMVLVSIDVDRRSRGLALALLIPFLVFSVLPVNIEEYSHFPSLDGYGIYNRQGAELLYVLTSALVLVRGRKTQLAVVALAALALFLAKITGFIGGMGLCLFAFAAGRLAFPVALGAGVVFMAGLAALELLFGIVSAYIADIATLVSINEGELLPRFLQAASIHFSVFAAGGLLVLVLLFIEMGASARPADGARAGAIARVQRFLDRDWLWLAVTLFVGLFFETQNTGGQGFIFLWPVLLVILGHANRYHGRRLVALLALVGATALPTTVDIVARSARALVGQVKYERLEHDHLKTLGSVNQRSEFMDHAKAMLDIYARYPAPYEALAEAGQLPSFTLYTDPDFQLTWLMSVDEAADAILKLEAQSGQRFATIMNLNFVNPFPWLLDRHATRLIAIGADPFRAVPPPSEAVLAEVAKTDLVLYPKCPVTTANQALLDIYRKGLTGHRVVSLTPCWDAYVRGDITLSR</sequence>
<feature type="transmembrane region" description="Helical" evidence="1">
    <location>
        <begin position="30"/>
        <end position="57"/>
    </location>
</feature>
<protein>
    <recommendedName>
        <fullName evidence="4">Glycosyltransferase RgtA/B/C/D-like domain-containing protein</fullName>
    </recommendedName>
</protein>
<keyword evidence="1" id="KW-1133">Transmembrane helix</keyword>
<feature type="transmembrane region" description="Helical" evidence="1">
    <location>
        <begin position="133"/>
        <end position="151"/>
    </location>
</feature>
<organism evidence="2 3">
    <name type="scientific">Consotaella salsifontis</name>
    <dbReference type="NCBI Taxonomy" id="1365950"/>
    <lineage>
        <taxon>Bacteria</taxon>
        <taxon>Pseudomonadati</taxon>
        <taxon>Pseudomonadota</taxon>
        <taxon>Alphaproteobacteria</taxon>
        <taxon>Hyphomicrobiales</taxon>
        <taxon>Aurantimonadaceae</taxon>
        <taxon>Consotaella</taxon>
    </lineage>
</organism>
<feature type="transmembrane region" description="Helical" evidence="1">
    <location>
        <begin position="344"/>
        <end position="363"/>
    </location>
</feature>
<keyword evidence="1" id="KW-0812">Transmembrane</keyword>
<evidence type="ECO:0000256" key="1">
    <source>
        <dbReference type="SAM" id="Phobius"/>
    </source>
</evidence>
<accession>A0A1T4L9N4</accession>
<name>A0A1T4L9N4_9HYPH</name>
<dbReference type="Proteomes" id="UP000190135">
    <property type="component" value="Unassembled WGS sequence"/>
</dbReference>
<feature type="transmembrane region" description="Helical" evidence="1">
    <location>
        <begin position="370"/>
        <end position="390"/>
    </location>
</feature>
<keyword evidence="3" id="KW-1185">Reference proteome</keyword>
<evidence type="ECO:0000313" key="2">
    <source>
        <dbReference type="EMBL" id="SJZ51344.1"/>
    </source>
</evidence>
<feature type="transmembrane region" description="Helical" evidence="1">
    <location>
        <begin position="229"/>
        <end position="256"/>
    </location>
</feature>
<dbReference type="AlphaFoldDB" id="A0A1T4L9N4"/>
<gene>
    <name evidence="2" type="ORF">SAMN05428963_101122</name>
</gene>
<dbReference type="EMBL" id="FUXL01000001">
    <property type="protein sequence ID" value="SJZ51344.1"/>
    <property type="molecule type" value="Genomic_DNA"/>
</dbReference>
<proteinExistence type="predicted"/>
<reference evidence="2 3" key="1">
    <citation type="submission" date="2017-02" db="EMBL/GenBank/DDBJ databases">
        <authorList>
            <person name="Peterson S.W."/>
        </authorList>
    </citation>
    <scope>NUCLEOTIDE SEQUENCE [LARGE SCALE GENOMIC DNA]</scope>
    <source>
        <strain evidence="2 3">USBA 369</strain>
    </source>
</reference>
<keyword evidence="1" id="KW-0472">Membrane</keyword>
<feature type="transmembrane region" description="Helical" evidence="1">
    <location>
        <begin position="191"/>
        <end position="222"/>
    </location>
</feature>
<evidence type="ECO:0008006" key="4">
    <source>
        <dbReference type="Google" id="ProtNLM"/>
    </source>
</evidence>
<feature type="transmembrane region" description="Helical" evidence="1">
    <location>
        <begin position="276"/>
        <end position="299"/>
    </location>
</feature>
<evidence type="ECO:0000313" key="3">
    <source>
        <dbReference type="Proteomes" id="UP000190135"/>
    </source>
</evidence>
<feature type="transmembrane region" description="Helical" evidence="1">
    <location>
        <begin position="104"/>
        <end position="126"/>
    </location>
</feature>